<feature type="compositionally biased region" description="Basic and acidic residues" evidence="1">
    <location>
        <begin position="76"/>
        <end position="85"/>
    </location>
</feature>
<organism evidence="2 3">
    <name type="scientific">Streptomyces caatingaensis</name>
    <dbReference type="NCBI Taxonomy" id="1678637"/>
    <lineage>
        <taxon>Bacteria</taxon>
        <taxon>Bacillati</taxon>
        <taxon>Actinomycetota</taxon>
        <taxon>Actinomycetes</taxon>
        <taxon>Kitasatosporales</taxon>
        <taxon>Streptomycetaceae</taxon>
        <taxon>Streptomyces</taxon>
    </lineage>
</organism>
<evidence type="ECO:0000313" key="3">
    <source>
        <dbReference type="Proteomes" id="UP000037288"/>
    </source>
</evidence>
<gene>
    <name evidence="2" type="ORF">AC230_28335</name>
</gene>
<keyword evidence="3" id="KW-1185">Reference proteome</keyword>
<dbReference type="AlphaFoldDB" id="A0A0K9X9A9"/>
<evidence type="ECO:0000313" key="2">
    <source>
        <dbReference type="EMBL" id="KNB49222.1"/>
    </source>
</evidence>
<dbReference type="EMBL" id="LFXA01000018">
    <property type="protein sequence ID" value="KNB49222.1"/>
    <property type="molecule type" value="Genomic_DNA"/>
</dbReference>
<dbReference type="PATRIC" id="fig|1678637.3.peg.6057"/>
<reference evidence="3" key="1">
    <citation type="submission" date="2015-07" db="EMBL/GenBank/DDBJ databases">
        <title>Draft genome sequence of Streptomyces sp. CMAA 1322, a bacterium isolated from Caatinga biome, from dry forest semiarid of Brazil.</title>
        <authorList>
            <person name="Santos S.N."/>
            <person name="Gacesa R."/>
            <person name="Taketani R.G."/>
            <person name="Long P.F."/>
            <person name="Melo I.S."/>
        </authorList>
    </citation>
    <scope>NUCLEOTIDE SEQUENCE [LARGE SCALE GENOMIC DNA]</scope>
    <source>
        <strain evidence="3">CMAA 1322</strain>
    </source>
</reference>
<dbReference type="RefSeq" id="WP_049719172.1">
    <property type="nucleotide sequence ID" value="NZ_LFXA01000018.1"/>
</dbReference>
<sequence>MGLFSRKESDAERELREEVERENQIDRVMGAAIDRAKRDGSDLLRARYAHAKYDTHRSKPEKPTGRGQSGPSCDNANDHRQGRRW</sequence>
<dbReference type="STRING" id="1678637.AC230_28335"/>
<comment type="caution">
    <text evidence="2">The sequence shown here is derived from an EMBL/GenBank/DDBJ whole genome shotgun (WGS) entry which is preliminary data.</text>
</comment>
<dbReference type="Proteomes" id="UP000037288">
    <property type="component" value="Unassembled WGS sequence"/>
</dbReference>
<protein>
    <submittedName>
        <fullName evidence="2">Uncharacterized protein</fullName>
    </submittedName>
</protein>
<evidence type="ECO:0000256" key="1">
    <source>
        <dbReference type="SAM" id="MobiDB-lite"/>
    </source>
</evidence>
<accession>A0A0K9X9A9</accession>
<name>A0A0K9X9A9_9ACTN</name>
<feature type="region of interest" description="Disordered" evidence="1">
    <location>
        <begin position="49"/>
        <end position="85"/>
    </location>
</feature>
<feature type="compositionally biased region" description="Basic and acidic residues" evidence="1">
    <location>
        <begin position="49"/>
        <end position="64"/>
    </location>
</feature>
<proteinExistence type="predicted"/>